<dbReference type="InterPro" id="IPR027417">
    <property type="entry name" value="P-loop_NTPase"/>
</dbReference>
<feature type="domain" description="Nephrocystin 3-like N-terminal" evidence="4">
    <location>
        <begin position="212"/>
        <end position="374"/>
    </location>
</feature>
<feature type="repeat" description="ANK" evidence="2">
    <location>
        <begin position="795"/>
        <end position="827"/>
    </location>
</feature>
<dbReference type="Gene3D" id="3.40.50.300">
    <property type="entry name" value="P-loop containing nucleotide triphosphate hydrolases"/>
    <property type="match status" value="1"/>
</dbReference>
<keyword evidence="2" id="KW-0040">ANK repeat</keyword>
<feature type="domain" description="GPI inositol-deacylase winged helix" evidence="3">
    <location>
        <begin position="481"/>
        <end position="564"/>
    </location>
</feature>
<dbReference type="InterPro" id="IPR056884">
    <property type="entry name" value="NPHP3-like_N"/>
</dbReference>
<keyword evidence="1" id="KW-0677">Repeat</keyword>
<feature type="repeat" description="ANK" evidence="2">
    <location>
        <begin position="662"/>
        <end position="694"/>
    </location>
</feature>
<dbReference type="PANTHER" id="PTHR24118">
    <property type="entry name" value="POTE ANKYRIN DOMAIN"/>
    <property type="match status" value="1"/>
</dbReference>
<dbReference type="Pfam" id="PF22939">
    <property type="entry name" value="WHD_GPIID"/>
    <property type="match status" value="1"/>
</dbReference>
<evidence type="ECO:0000313" key="5">
    <source>
        <dbReference type="EMBL" id="GAP86698.2"/>
    </source>
</evidence>
<dbReference type="Pfam" id="PF24883">
    <property type="entry name" value="NPHP3_N"/>
    <property type="match status" value="1"/>
</dbReference>
<evidence type="ECO:0000313" key="6">
    <source>
        <dbReference type="Proteomes" id="UP000054516"/>
    </source>
</evidence>
<feature type="repeat" description="ANK" evidence="2">
    <location>
        <begin position="695"/>
        <end position="727"/>
    </location>
</feature>
<protein>
    <submittedName>
        <fullName evidence="5">Putative nacht and ankyrin domain protein</fullName>
    </submittedName>
</protein>
<gene>
    <name evidence="5" type="ORF">SAMD00023353_2000280</name>
</gene>
<dbReference type="PANTHER" id="PTHR24118:SF99">
    <property type="entry name" value="POTE ANKYRIN DOMAIN FAMILY MEMBER 3C-RELATED"/>
    <property type="match status" value="1"/>
</dbReference>
<dbReference type="AlphaFoldDB" id="A0A1W2TF74"/>
<reference evidence="5" key="1">
    <citation type="submission" date="2016-03" db="EMBL/GenBank/DDBJ databases">
        <title>Draft genome sequence of Rosellinia necatrix.</title>
        <authorList>
            <person name="Kanematsu S."/>
        </authorList>
    </citation>
    <scope>NUCLEOTIDE SEQUENCE [LARGE SCALE GENOMIC DNA]</scope>
    <source>
        <strain evidence="5">W97</strain>
    </source>
</reference>
<dbReference type="STRING" id="77044.A0A1W2TF74"/>
<evidence type="ECO:0000259" key="3">
    <source>
        <dbReference type="Pfam" id="PF22939"/>
    </source>
</evidence>
<dbReference type="Pfam" id="PF12796">
    <property type="entry name" value="Ank_2"/>
    <property type="match status" value="3"/>
</dbReference>
<keyword evidence="6" id="KW-1185">Reference proteome</keyword>
<organism evidence="5">
    <name type="scientific">Rosellinia necatrix</name>
    <name type="common">White root-rot fungus</name>
    <dbReference type="NCBI Taxonomy" id="77044"/>
    <lineage>
        <taxon>Eukaryota</taxon>
        <taxon>Fungi</taxon>
        <taxon>Dikarya</taxon>
        <taxon>Ascomycota</taxon>
        <taxon>Pezizomycotina</taxon>
        <taxon>Sordariomycetes</taxon>
        <taxon>Xylariomycetidae</taxon>
        <taxon>Xylariales</taxon>
        <taxon>Xylariaceae</taxon>
        <taxon>Rosellinia</taxon>
    </lineage>
</organism>
<feature type="repeat" description="ANK" evidence="2">
    <location>
        <begin position="828"/>
        <end position="860"/>
    </location>
</feature>
<dbReference type="InterPro" id="IPR054471">
    <property type="entry name" value="GPIID_WHD"/>
</dbReference>
<dbReference type="InterPro" id="IPR036770">
    <property type="entry name" value="Ankyrin_rpt-contain_sf"/>
</dbReference>
<dbReference type="PROSITE" id="PS50297">
    <property type="entry name" value="ANK_REP_REGION"/>
    <property type="match status" value="6"/>
</dbReference>
<evidence type="ECO:0000256" key="1">
    <source>
        <dbReference type="ARBA" id="ARBA00022737"/>
    </source>
</evidence>
<feature type="repeat" description="ANK" evidence="2">
    <location>
        <begin position="997"/>
        <end position="1021"/>
    </location>
</feature>
<feature type="repeat" description="ANK" evidence="2">
    <location>
        <begin position="929"/>
        <end position="962"/>
    </location>
</feature>
<dbReference type="Proteomes" id="UP000054516">
    <property type="component" value="Unassembled WGS sequence"/>
</dbReference>
<name>A0A1W2TF74_ROSNE</name>
<dbReference type="PRINTS" id="PR01415">
    <property type="entry name" value="ANKYRIN"/>
</dbReference>
<dbReference type="OrthoDB" id="448455at2759"/>
<dbReference type="OMA" id="ERTHEMW"/>
<feature type="repeat" description="ANK" evidence="2">
    <location>
        <begin position="728"/>
        <end position="760"/>
    </location>
</feature>
<dbReference type="InterPro" id="IPR002110">
    <property type="entry name" value="Ankyrin_rpt"/>
</dbReference>
<dbReference type="EMBL" id="DF977465">
    <property type="protein sequence ID" value="GAP86698.2"/>
    <property type="molecule type" value="Genomic_DNA"/>
</dbReference>
<dbReference type="PROSITE" id="PS50088">
    <property type="entry name" value="ANK_REPEAT"/>
    <property type="match status" value="8"/>
</dbReference>
<sequence length="1117" mass="123150">MNFGYSVGDFLRVIELAHKLHKRFANAPGEYRTISNEVTNLFNALQQLSTVIQQHLKDRATRALKRVKLDDIEIHNVCSHINLTVSILNCFLVSLNNKALHSTMIGIRNLEGEVDKMGTSIKAVHSGVTGVQSSVVGVQTDVNTVRADVNKTLIRMNSLKANIEEVQVSVQKQYEQEALRREHTETDIIISWLSKIDFADQQTDSLRRREPGTGEWLLVSPEYTSWIQSSRQTLFCPGPPGAGKTIIASIVIDNLHKTFWKDSNVATGYIFYNFRCQQEQQPEDLLLCLAKQIIHGRPIPGVVRDLFRQHNRMKTRPSLNEISTMLSLICTLFTKVFIVIDALDECLTENREKLLSELFGLQKDAPVNIFATSRMIPEIGSWFEDHQELAIRATAADIEKYVETRISRLPAFIRKLRDEIKTEISKVVDGMFLLAQLYVNSLEGKRSIKAVRAALHDLRTGGGTYDAIYGSALERIEDQVQDARELAKQVISWITWARRPISATELQHALGIELGSLALDDENLLDIDYMVSVCAGLVTVDHGSQIIRLVHYTMQEYLERNWKDQAAGFEADMGVICVTLLSFSDFGAGACKTIKDLEERLQAYPFYDYSAQHWGHHARVEVVLNDIVYLFLRDEKKVQAAGQVLQLYYHAYIYKSTLNVTEMVTSLHLAAHFGLTEAVKVLLGDGQPPDPRDGASRTPLFCAAREGHEDMVRLLLENKVDASLRDCFGRTPLCYASQWGSKTVVDMLLEKDVEVDITDVRGMSPLSWAARRGHGYIVERLLAHSKGSLNLGDKNCITPLSCAVTGGHIDIINLLLRTGADPNSGQMFGQSPLAWAVWGRDEGVVRLLLQNGADPNIGHQIGQTGLSHAASKGDKTIVELLLAVDGIDPNLKGRNGETPLSCAARAGHGAVVALLLSHPRVEPNAKDDGGWTALMQAADEGYANVVALLLGTAGVDVNSTDNWGQTPLLRAARNGHVAVVELLLRQEDIEPNLVNTRGWTPLIRAAQRGHGGVVEVLLARGDVDVLCADATGRTALSWAAGRGYETMVERLLLWRPVAAAAAAVNGYDASVEILLGYASAMTTAAAAAAVVVTADTGDCWGWMPLTFAVLNGHHRVV</sequence>
<dbReference type="Pfam" id="PF00023">
    <property type="entry name" value="Ank"/>
    <property type="match status" value="2"/>
</dbReference>
<accession>A0A1W2TF74</accession>
<dbReference type="Gene3D" id="1.25.40.20">
    <property type="entry name" value="Ankyrin repeat-containing domain"/>
    <property type="match status" value="2"/>
</dbReference>
<evidence type="ECO:0000259" key="4">
    <source>
        <dbReference type="Pfam" id="PF24883"/>
    </source>
</evidence>
<dbReference type="SUPFAM" id="SSF48403">
    <property type="entry name" value="Ankyrin repeat"/>
    <property type="match status" value="1"/>
</dbReference>
<feature type="repeat" description="ANK" evidence="2">
    <location>
        <begin position="963"/>
        <end position="985"/>
    </location>
</feature>
<dbReference type="SMART" id="SM00248">
    <property type="entry name" value="ANK"/>
    <property type="match status" value="12"/>
</dbReference>
<proteinExistence type="predicted"/>
<dbReference type="SUPFAM" id="SSF52540">
    <property type="entry name" value="P-loop containing nucleoside triphosphate hydrolases"/>
    <property type="match status" value="1"/>
</dbReference>
<evidence type="ECO:0000256" key="2">
    <source>
        <dbReference type="PROSITE-ProRule" id="PRU00023"/>
    </source>
</evidence>